<evidence type="ECO:0000256" key="2">
    <source>
        <dbReference type="ARBA" id="ARBA00022723"/>
    </source>
</evidence>
<keyword evidence="11 14" id="KW-0464">Manganese</keyword>
<dbReference type="NCBIfam" id="TIGR00287">
    <property type="entry name" value="cas1"/>
    <property type="match status" value="1"/>
</dbReference>
<keyword evidence="3 14" id="KW-0255">Endonuclease</keyword>
<dbReference type="GO" id="GO:0004527">
    <property type="term" value="F:exonuclease activity"/>
    <property type="evidence" value="ECO:0007669"/>
    <property type="project" value="UniProtKB-KW"/>
</dbReference>
<dbReference type="InterPro" id="IPR050646">
    <property type="entry name" value="Cas1"/>
</dbReference>
<keyword evidence="5" id="KW-0269">Exonuclease</keyword>
<protein>
    <recommendedName>
        <fullName evidence="14">CRISPR-associated endonuclease Cas1</fullName>
        <ecNumber evidence="14">3.1.-.-</ecNumber>
    </recommendedName>
</protein>
<evidence type="ECO:0000256" key="8">
    <source>
        <dbReference type="ARBA" id="ARBA00023014"/>
    </source>
</evidence>
<dbReference type="InterPro" id="IPR002729">
    <property type="entry name" value="CRISPR-assoc_Cas1"/>
</dbReference>
<comment type="subunit">
    <text evidence="13 14">Homodimer, forms a heterotetramer with a Cas2 homodimer.</text>
</comment>
<evidence type="ECO:0000256" key="11">
    <source>
        <dbReference type="ARBA" id="ARBA00023211"/>
    </source>
</evidence>
<comment type="caution">
    <text evidence="17">The sequence shown here is derived from an EMBL/GenBank/DDBJ whole genome shotgun (WGS) entry which is preliminary data.</text>
</comment>
<dbReference type="Gene3D" id="3.100.10.20">
    <property type="entry name" value="CRISPR-associated endonuclease Cas1, N-terminal domain"/>
    <property type="match status" value="1"/>
</dbReference>
<dbReference type="InterPro" id="IPR013343">
    <property type="entry name" value="CRISPR-assoc_prot_Cas4"/>
</dbReference>
<name>A0ABD4A7X2_9BACI</name>
<dbReference type="GO" id="GO:0043571">
    <property type="term" value="P:maintenance of CRISPR repeat elements"/>
    <property type="evidence" value="ECO:0007669"/>
    <property type="project" value="UniProtKB-UniRule"/>
</dbReference>
<dbReference type="InterPro" id="IPR011604">
    <property type="entry name" value="PDDEXK-like_dom_sf"/>
</dbReference>
<dbReference type="Pfam" id="PF01867">
    <property type="entry name" value="Cas_Cas1"/>
    <property type="match status" value="1"/>
</dbReference>
<feature type="binding site" evidence="14">
    <location>
        <position position="467"/>
    </location>
    <ligand>
        <name>Mn(2+)</name>
        <dbReference type="ChEBI" id="CHEBI:29035"/>
    </ligand>
</feature>
<dbReference type="AlphaFoldDB" id="A0ABD4A7X2"/>
<organism evidence="17 18">
    <name type="scientific">Caldibacillus thermoamylovorans</name>
    <dbReference type="NCBI Taxonomy" id="35841"/>
    <lineage>
        <taxon>Bacteria</taxon>
        <taxon>Bacillati</taxon>
        <taxon>Bacillota</taxon>
        <taxon>Bacilli</taxon>
        <taxon>Bacillales</taxon>
        <taxon>Bacillaceae</taxon>
        <taxon>Caldibacillus</taxon>
    </lineage>
</organism>
<sequence>MNQPIPIRMLNEIQYCERLFYFMHVQKLFDENADTVEGSAQHERAERSKRPSKMGPKELWGEAPRSLKLGDELLNITGVLDAISHEENSWIPVESKHSSAPDGLNPFKVDGFLLDGSAWPNDQIQLCAQGLLLNANGYPCDYGYLFYRGNKKKVKIYFTEDLIAATKYYIKKAHEILVLSGDESAIPKPLIDSNKCFRCSLNYICLPDETNYLLGASSTIRKIVPSRTDGGVLYVSESGTKLGKSGEELIIQYKDGQKQGVPIKDIIQVSLIGNVQCSTQLLHFLMQSNIPVSYLSSHGRLIGVSSSLVTKNVLTRQQQFIKFTNPEFGLNLAKQIVYAKIRNQRTLLRRNGGSEVKEILTDLKSLSDSALNAISIEQLRGIEGISAKHYFAGFPFMLKNELRELNLMKGRNRRPPKDPVNVLLSLGYTLLTRDIHAACGSVGLDPMFGCYHRPEAGRPALVLDVMETFRPLIVDSIVIRALNTGEISLKDFYIGKDSCQLLKHGRDSFFAIYERRMHETITDPIFGYKISYRRMLDLHIRMLARFIEGELPEYKPLMTR</sequence>
<dbReference type="PANTHER" id="PTHR34353">
    <property type="entry name" value="CRISPR-ASSOCIATED ENDONUCLEASE CAS1 1"/>
    <property type="match status" value="1"/>
</dbReference>
<keyword evidence="9 14" id="KW-0051">Antiviral defense</keyword>
<evidence type="ECO:0000256" key="5">
    <source>
        <dbReference type="ARBA" id="ARBA00022839"/>
    </source>
</evidence>
<dbReference type="HAMAP" id="MF_01470">
    <property type="entry name" value="Cas1"/>
    <property type="match status" value="1"/>
</dbReference>
<comment type="function">
    <text evidence="14">CRISPR (clustered regularly interspaced short palindromic repeat), is an adaptive immune system that provides protection against mobile genetic elements (viruses, transposable elements and conjugative plasmids). CRISPR clusters contain spacers, sequences complementary to antecedent mobile elements, and target invading nucleic acids. CRISPR clusters are transcribed and processed into CRISPR RNA (crRNA). Acts as a dsDNA endonuclease. Involved in the integration of spacer DNA into the CRISPR cassette.</text>
</comment>
<evidence type="ECO:0000256" key="3">
    <source>
        <dbReference type="ARBA" id="ARBA00022759"/>
    </source>
</evidence>
<dbReference type="NCBIfam" id="TIGR00372">
    <property type="entry name" value="cas4"/>
    <property type="match status" value="1"/>
</dbReference>
<reference evidence="17 18" key="1">
    <citation type="submission" date="2015-01" db="EMBL/GenBank/DDBJ databases">
        <title>Draft Genome Sequences of Four Bacillus thermoamylovorans Strains, Isolated From Food Products.</title>
        <authorList>
            <person name="Krawcyk A.O."/>
            <person name="Berendsen E.M."/>
            <person name="Eijlander R.T."/>
            <person name="de Jong A."/>
            <person name="Wells-Bennik M."/>
            <person name="Kuipers O.P."/>
        </authorList>
    </citation>
    <scope>NUCLEOTIDE SEQUENCE [LARGE SCALE GENOMIC DNA]</scope>
    <source>
        <strain evidence="17 18">B4167</strain>
    </source>
</reference>
<keyword evidence="7" id="KW-0408">Iron</keyword>
<evidence type="ECO:0000313" key="18">
    <source>
        <dbReference type="Proteomes" id="UP000032076"/>
    </source>
</evidence>
<keyword evidence="4 14" id="KW-0378">Hydrolase</keyword>
<dbReference type="Pfam" id="PF01930">
    <property type="entry name" value="Cas_Cas4"/>
    <property type="match status" value="1"/>
</dbReference>
<proteinExistence type="inferred from homology"/>
<dbReference type="EC" id="3.1.-.-" evidence="14"/>
<gene>
    <name evidence="14" type="primary">cas1</name>
    <name evidence="17" type="ORF">B4167_2500</name>
</gene>
<dbReference type="PANTHER" id="PTHR34353:SF2">
    <property type="entry name" value="CRISPR-ASSOCIATED ENDONUCLEASE CAS1 1"/>
    <property type="match status" value="1"/>
</dbReference>
<keyword evidence="1 14" id="KW-0540">Nuclease</keyword>
<evidence type="ECO:0000313" key="17">
    <source>
        <dbReference type="EMBL" id="KIO73043.1"/>
    </source>
</evidence>
<evidence type="ECO:0000256" key="7">
    <source>
        <dbReference type="ARBA" id="ARBA00023004"/>
    </source>
</evidence>
<dbReference type="GO" id="GO:0051536">
    <property type="term" value="F:iron-sulfur cluster binding"/>
    <property type="evidence" value="ECO:0007669"/>
    <property type="project" value="UniProtKB-KW"/>
</dbReference>
<evidence type="ECO:0000256" key="14">
    <source>
        <dbReference type="HAMAP-Rule" id="MF_01470"/>
    </source>
</evidence>
<comment type="catalytic activity">
    <reaction evidence="12">
        <text>exonucleolytic cleavage in the 5'- to 3'-direction to yield nucleoside 3'-phosphates.</text>
        <dbReference type="EC" id="3.1.12.1"/>
    </reaction>
</comment>
<evidence type="ECO:0000256" key="6">
    <source>
        <dbReference type="ARBA" id="ARBA00022842"/>
    </source>
</evidence>
<dbReference type="InterPro" id="IPR042206">
    <property type="entry name" value="CRISPR-assoc_Cas1_C"/>
</dbReference>
<feature type="domain" description="DUF83" evidence="16">
    <location>
        <begin position="9"/>
        <end position="206"/>
    </location>
</feature>
<dbReference type="Proteomes" id="UP000032076">
    <property type="component" value="Unassembled WGS sequence"/>
</dbReference>
<dbReference type="InterPro" id="IPR022765">
    <property type="entry name" value="Dna2/Cas4_DUF83"/>
</dbReference>
<comment type="cofactor">
    <cofactor evidence="14">
        <name>Mg(2+)</name>
        <dbReference type="ChEBI" id="CHEBI:18420"/>
    </cofactor>
    <cofactor evidence="14">
        <name>Mn(2+)</name>
        <dbReference type="ChEBI" id="CHEBI:29035"/>
    </cofactor>
</comment>
<accession>A0ABD4A7X2</accession>
<dbReference type="RefSeq" id="WP_041902514.1">
    <property type="nucleotide sequence ID" value="NZ_JXLT01000152.1"/>
</dbReference>
<dbReference type="GO" id="GO:0046872">
    <property type="term" value="F:metal ion binding"/>
    <property type="evidence" value="ECO:0007669"/>
    <property type="project" value="UniProtKB-UniRule"/>
</dbReference>
<dbReference type="GO" id="GO:0004519">
    <property type="term" value="F:endonuclease activity"/>
    <property type="evidence" value="ECO:0007669"/>
    <property type="project" value="UniProtKB-UniRule"/>
</dbReference>
<comment type="similarity">
    <text evidence="14">Belongs to the CRISPR-associated endonuclease Cas1 family.</text>
</comment>
<dbReference type="CDD" id="cd09634">
    <property type="entry name" value="Cas1_I-II-III"/>
    <property type="match status" value="1"/>
</dbReference>
<keyword evidence="10 14" id="KW-0238">DNA-binding</keyword>
<keyword evidence="2 14" id="KW-0479">Metal-binding</keyword>
<evidence type="ECO:0000256" key="10">
    <source>
        <dbReference type="ARBA" id="ARBA00023125"/>
    </source>
</evidence>
<evidence type="ECO:0000256" key="13">
    <source>
        <dbReference type="ARBA" id="ARBA00038592"/>
    </source>
</evidence>
<dbReference type="Gene3D" id="3.90.320.10">
    <property type="match status" value="1"/>
</dbReference>
<dbReference type="Gene3D" id="1.20.120.920">
    <property type="entry name" value="CRISPR-associated endonuclease Cas1, C-terminal domain"/>
    <property type="match status" value="1"/>
</dbReference>
<evidence type="ECO:0000256" key="15">
    <source>
        <dbReference type="SAM" id="MobiDB-lite"/>
    </source>
</evidence>
<evidence type="ECO:0000256" key="1">
    <source>
        <dbReference type="ARBA" id="ARBA00022722"/>
    </source>
</evidence>
<feature type="region of interest" description="Disordered" evidence="15">
    <location>
        <begin position="35"/>
        <end position="59"/>
    </location>
</feature>
<dbReference type="EMBL" id="JXLU01000068">
    <property type="protein sequence ID" value="KIO73043.1"/>
    <property type="molecule type" value="Genomic_DNA"/>
</dbReference>
<evidence type="ECO:0000256" key="4">
    <source>
        <dbReference type="ARBA" id="ARBA00022801"/>
    </source>
</evidence>
<dbReference type="InterPro" id="IPR042211">
    <property type="entry name" value="CRISPR-assoc_Cas1_N"/>
</dbReference>
<dbReference type="GO" id="GO:0003677">
    <property type="term" value="F:DNA binding"/>
    <property type="evidence" value="ECO:0007669"/>
    <property type="project" value="UniProtKB-KW"/>
</dbReference>
<keyword evidence="8" id="KW-0411">Iron-sulfur</keyword>
<evidence type="ECO:0000256" key="12">
    <source>
        <dbReference type="ARBA" id="ARBA00033996"/>
    </source>
</evidence>
<evidence type="ECO:0000256" key="9">
    <source>
        <dbReference type="ARBA" id="ARBA00023118"/>
    </source>
</evidence>
<feature type="binding site" evidence="14">
    <location>
        <position position="383"/>
    </location>
    <ligand>
        <name>Mn(2+)</name>
        <dbReference type="ChEBI" id="CHEBI:29035"/>
    </ligand>
</feature>
<dbReference type="GO" id="GO:0051607">
    <property type="term" value="P:defense response to virus"/>
    <property type="evidence" value="ECO:0007669"/>
    <property type="project" value="UniProtKB-UniRule"/>
</dbReference>
<feature type="compositionally biased region" description="Basic and acidic residues" evidence="15">
    <location>
        <begin position="40"/>
        <end position="59"/>
    </location>
</feature>
<keyword evidence="6 14" id="KW-0460">Magnesium</keyword>
<evidence type="ECO:0000259" key="16">
    <source>
        <dbReference type="Pfam" id="PF01930"/>
    </source>
</evidence>
<feature type="binding site" evidence="14">
    <location>
        <position position="452"/>
    </location>
    <ligand>
        <name>Mn(2+)</name>
        <dbReference type="ChEBI" id="CHEBI:29035"/>
    </ligand>
</feature>